<reference evidence="4" key="1">
    <citation type="submission" date="2025-08" db="UniProtKB">
        <authorList>
            <consortium name="RefSeq"/>
        </authorList>
    </citation>
    <scope>IDENTIFICATION</scope>
</reference>
<proteinExistence type="predicted"/>
<protein>
    <submittedName>
        <fullName evidence="4">Uncharacterized protein LOC101845589</fullName>
    </submittedName>
</protein>
<accession>A0ABM0JBB6</accession>
<gene>
    <name evidence="4" type="primary">LOC101845589</name>
</gene>
<dbReference type="GeneID" id="101845589"/>
<dbReference type="Proteomes" id="UP000694888">
    <property type="component" value="Unplaced"/>
</dbReference>
<feature type="region of interest" description="Disordered" evidence="1">
    <location>
        <begin position="152"/>
        <end position="194"/>
    </location>
</feature>
<evidence type="ECO:0000256" key="1">
    <source>
        <dbReference type="SAM" id="MobiDB-lite"/>
    </source>
</evidence>
<organism evidence="3 4">
    <name type="scientific">Aplysia californica</name>
    <name type="common">California sea hare</name>
    <dbReference type="NCBI Taxonomy" id="6500"/>
    <lineage>
        <taxon>Eukaryota</taxon>
        <taxon>Metazoa</taxon>
        <taxon>Spiralia</taxon>
        <taxon>Lophotrochozoa</taxon>
        <taxon>Mollusca</taxon>
        <taxon>Gastropoda</taxon>
        <taxon>Heterobranchia</taxon>
        <taxon>Euthyneura</taxon>
        <taxon>Tectipleura</taxon>
        <taxon>Aplysiida</taxon>
        <taxon>Aplysioidea</taxon>
        <taxon>Aplysiidae</taxon>
        <taxon>Aplysia</taxon>
    </lineage>
</organism>
<evidence type="ECO:0000256" key="2">
    <source>
        <dbReference type="SAM" id="SignalP"/>
    </source>
</evidence>
<keyword evidence="3" id="KW-1185">Reference proteome</keyword>
<keyword evidence="2" id="KW-0732">Signal</keyword>
<evidence type="ECO:0000313" key="4">
    <source>
        <dbReference type="RefSeq" id="XP_005089736.1"/>
    </source>
</evidence>
<evidence type="ECO:0000313" key="3">
    <source>
        <dbReference type="Proteomes" id="UP000694888"/>
    </source>
</evidence>
<sequence>MNLDALGFFTLCLAFLFIKPVMNSSDADREWLNRMIESMEVKPTGSLQYPARRQYRVGSNISPPNTALERILQTPESLKNRERPGEKRVGVCCNPPATRQPIAAAKRKTDYFPVNKFDVDTLKALLRSEMYEQPSSRSTSYTRHISDLQHDWDSSNLFGTDKRKRQETGDDSYFLDAQGAEDSPGGLPTINDRR</sequence>
<dbReference type="RefSeq" id="XP_005089736.1">
    <property type="nucleotide sequence ID" value="XM_005089679.3"/>
</dbReference>
<feature type="signal peptide" evidence="2">
    <location>
        <begin position="1"/>
        <end position="24"/>
    </location>
</feature>
<name>A0ABM0JBB6_APLCA</name>
<feature type="chain" id="PRO_5047201248" evidence="2">
    <location>
        <begin position="25"/>
        <end position="194"/>
    </location>
</feature>